<dbReference type="SUPFAM" id="SSF117281">
    <property type="entry name" value="Kelch motif"/>
    <property type="match status" value="1"/>
</dbReference>
<keyword evidence="3" id="KW-1185">Reference proteome</keyword>
<proteinExistence type="predicted"/>
<protein>
    <submittedName>
        <fullName evidence="2">Uncharacterized protein</fullName>
    </submittedName>
</protein>
<dbReference type="InterPro" id="IPR006652">
    <property type="entry name" value="Kelch_1"/>
</dbReference>
<comment type="caution">
    <text evidence="2">The sequence shown here is derived from an EMBL/GenBank/DDBJ whole genome shotgun (WGS) entry which is preliminary data.</text>
</comment>
<dbReference type="Pfam" id="PF01344">
    <property type="entry name" value="Kelch_1"/>
    <property type="match status" value="1"/>
</dbReference>
<evidence type="ECO:0000313" key="2">
    <source>
        <dbReference type="EMBL" id="CAG9335831.1"/>
    </source>
</evidence>
<dbReference type="AlphaFoldDB" id="A0AAU9KC57"/>
<evidence type="ECO:0000313" key="3">
    <source>
        <dbReference type="Proteomes" id="UP001162131"/>
    </source>
</evidence>
<dbReference type="Proteomes" id="UP001162131">
    <property type="component" value="Unassembled WGS sequence"/>
</dbReference>
<reference evidence="2" key="1">
    <citation type="submission" date="2021-09" db="EMBL/GenBank/DDBJ databases">
        <authorList>
            <consortium name="AG Swart"/>
            <person name="Singh M."/>
            <person name="Singh A."/>
            <person name="Seah K."/>
            <person name="Emmerich C."/>
        </authorList>
    </citation>
    <scope>NUCLEOTIDE SEQUENCE</scope>
    <source>
        <strain evidence="2">ATCC30299</strain>
    </source>
</reference>
<dbReference type="Gene3D" id="2.120.10.80">
    <property type="entry name" value="Kelch-type beta propeller"/>
    <property type="match status" value="1"/>
</dbReference>
<accession>A0AAU9KC57</accession>
<dbReference type="InterPro" id="IPR015915">
    <property type="entry name" value="Kelch-typ_b-propeller"/>
</dbReference>
<evidence type="ECO:0000256" key="1">
    <source>
        <dbReference type="SAM" id="Coils"/>
    </source>
</evidence>
<sequence length="429" mass="49210">MKCWHNHCNSKLEFTCPCANPPVYSCGLHIVEHLRDESLQGHHPENLFTKPKPETKKALIEQLAKLSSDLSTVRENLIKQVSEKVNALVSQMKKSLEEIDRMKEEQQNLIQKINSTSEISKENRSFIEELLSLSPEEAVKMLKDLKFTIEDVKLDKTPECSPTKIEEKVETRTISRESFEMEVDEIVVFRNSTKKIARVNLATFNTTEVEVEVADPIFYYVAMCEIPNTGVFCFGNWNPCRGTAYIIYPDSRIKQLEDGAPCCYSGAVYYKKAVYVFGGCSGNYLTLAEKYNFTTEKWEKLSPMPDASHLVTTLVYNCQILLSGYHHSKLYSYDINYDTYLEVLDLKPDVCRMLCKGNDKAYLIEWTGQIYECEYNISSWRVVGEALPSMGCPIGYGSIYKGFSYFVDHTFTLYQFDLGQLKINKSKQV</sequence>
<dbReference type="EMBL" id="CAJZBQ010000063">
    <property type="protein sequence ID" value="CAG9335831.1"/>
    <property type="molecule type" value="Genomic_DNA"/>
</dbReference>
<keyword evidence="1" id="KW-0175">Coiled coil</keyword>
<feature type="coiled-coil region" evidence="1">
    <location>
        <begin position="56"/>
        <end position="119"/>
    </location>
</feature>
<organism evidence="2 3">
    <name type="scientific">Blepharisma stoltei</name>
    <dbReference type="NCBI Taxonomy" id="1481888"/>
    <lineage>
        <taxon>Eukaryota</taxon>
        <taxon>Sar</taxon>
        <taxon>Alveolata</taxon>
        <taxon>Ciliophora</taxon>
        <taxon>Postciliodesmatophora</taxon>
        <taxon>Heterotrichea</taxon>
        <taxon>Heterotrichida</taxon>
        <taxon>Blepharismidae</taxon>
        <taxon>Blepharisma</taxon>
    </lineage>
</organism>
<gene>
    <name evidence="2" type="ORF">BSTOLATCC_MIC65151</name>
</gene>
<name>A0AAU9KC57_9CILI</name>